<dbReference type="Proteomes" id="UP001481872">
    <property type="component" value="Unassembled WGS sequence"/>
</dbReference>
<sequence>MKKIKKILLVFFTVLLTACSLPGISSSVENDVIVASGTYTERQVLAEIVTQMVEHNTDLKVTQIKNLGSTTMTHIAMEKKSLNVVGGMYTGTSLTGECGMEPERDPEKAMELVRDIYLKKFDRIWFPSYGFDNTYAFMATKEFAEAHNLTKVSQLKDIAGDIKVGVDSSWVDRPGDGYEAFKATYGFEFPNFYSMDIGLVYSALSSGNMDVVLGYSTDGRINSYNLVLLEDDLQLFPAYDCSPAASVEILKKHPELIEILLKLKGTISSEKMQELNKLASEDRIEPNVVAKEFLEANHYFDDVKVDQKELERIRGEVNAK</sequence>
<feature type="chain" id="PRO_5047339869" evidence="1">
    <location>
        <begin position="28"/>
        <end position="320"/>
    </location>
</feature>
<proteinExistence type="predicted"/>
<dbReference type="PROSITE" id="PS51257">
    <property type="entry name" value="PROKAR_LIPOPROTEIN"/>
    <property type="match status" value="1"/>
</dbReference>
<reference evidence="3 4" key="1">
    <citation type="submission" date="2024-04" db="EMBL/GenBank/DDBJ databases">
        <title>Human intestinal bacterial collection.</title>
        <authorList>
            <person name="Pauvert C."/>
            <person name="Hitch T.C.A."/>
            <person name="Clavel T."/>
        </authorList>
    </citation>
    <scope>NUCLEOTIDE SEQUENCE [LARGE SCALE GENOMIC DNA]</scope>
    <source>
        <strain evidence="3 4">CLA-SR-H026</strain>
    </source>
</reference>
<feature type="signal peptide" evidence="1">
    <location>
        <begin position="1"/>
        <end position="27"/>
    </location>
</feature>
<evidence type="ECO:0000259" key="2">
    <source>
        <dbReference type="Pfam" id="PF04069"/>
    </source>
</evidence>
<dbReference type="RefSeq" id="WP_349054507.1">
    <property type="nucleotide sequence ID" value="NZ_JBBNPS010000029.1"/>
</dbReference>
<evidence type="ECO:0000256" key="1">
    <source>
        <dbReference type="SAM" id="SignalP"/>
    </source>
</evidence>
<evidence type="ECO:0000313" key="3">
    <source>
        <dbReference type="EMBL" id="MEQ3354205.1"/>
    </source>
</evidence>
<evidence type="ECO:0000313" key="4">
    <source>
        <dbReference type="Proteomes" id="UP001481872"/>
    </source>
</evidence>
<dbReference type="CDD" id="cd13608">
    <property type="entry name" value="PBP2_OpuCC_like"/>
    <property type="match status" value="1"/>
</dbReference>
<dbReference type="Gene3D" id="3.40.190.10">
    <property type="entry name" value="Periplasmic binding protein-like II"/>
    <property type="match status" value="1"/>
</dbReference>
<dbReference type="InterPro" id="IPR007210">
    <property type="entry name" value="ABC_Gly_betaine_transp_sub-bd"/>
</dbReference>
<name>A0ABV1J8D7_9FIRM</name>
<dbReference type="Pfam" id="PF04069">
    <property type="entry name" value="OpuAC"/>
    <property type="match status" value="1"/>
</dbReference>
<feature type="domain" description="ABC-type glycine betaine transport system substrate-binding" evidence="2">
    <location>
        <begin position="31"/>
        <end position="295"/>
    </location>
</feature>
<dbReference type="EMBL" id="JBBNPS010000029">
    <property type="protein sequence ID" value="MEQ3354205.1"/>
    <property type="molecule type" value="Genomic_DNA"/>
</dbReference>
<accession>A0ABV1J8D7</accession>
<protein>
    <submittedName>
        <fullName evidence="3">Osmoprotectant ABC transporter substrate-binding protein</fullName>
    </submittedName>
</protein>
<dbReference type="SUPFAM" id="SSF53850">
    <property type="entry name" value="Periplasmic binding protein-like II"/>
    <property type="match status" value="1"/>
</dbReference>
<organism evidence="3 4">
    <name type="scientific">Aedoeadaptatus acetigenes</name>
    <dbReference type="NCBI Taxonomy" id="2981723"/>
    <lineage>
        <taxon>Bacteria</taxon>
        <taxon>Bacillati</taxon>
        <taxon>Bacillota</taxon>
        <taxon>Tissierellia</taxon>
        <taxon>Tissierellales</taxon>
        <taxon>Peptoniphilaceae</taxon>
        <taxon>Aedoeadaptatus</taxon>
    </lineage>
</organism>
<keyword evidence="1" id="KW-0732">Signal</keyword>
<keyword evidence="4" id="KW-1185">Reference proteome</keyword>
<comment type="caution">
    <text evidence="3">The sequence shown here is derived from an EMBL/GenBank/DDBJ whole genome shotgun (WGS) entry which is preliminary data.</text>
</comment>
<dbReference type="Gene3D" id="3.40.190.120">
    <property type="entry name" value="Osmoprotection protein (prox), domain 2"/>
    <property type="match status" value="1"/>
</dbReference>
<gene>
    <name evidence="3" type="ORF">AAA081_07865</name>
</gene>